<feature type="transmembrane region" description="Helical" evidence="6">
    <location>
        <begin position="6"/>
        <end position="27"/>
    </location>
</feature>
<feature type="transmembrane region" description="Helical" evidence="6">
    <location>
        <begin position="276"/>
        <end position="297"/>
    </location>
</feature>
<comment type="similarity">
    <text evidence="2">Belongs to the GRP transporter (TC 2.A.7.5) family.</text>
</comment>
<feature type="transmembrane region" description="Helical" evidence="6">
    <location>
        <begin position="168"/>
        <end position="185"/>
    </location>
</feature>
<keyword evidence="3 6" id="KW-0812">Transmembrane</keyword>
<feature type="transmembrane region" description="Helical" evidence="6">
    <location>
        <begin position="39"/>
        <end position="62"/>
    </location>
</feature>
<evidence type="ECO:0000256" key="1">
    <source>
        <dbReference type="ARBA" id="ARBA00004141"/>
    </source>
</evidence>
<dbReference type="InterPro" id="IPR009834">
    <property type="entry name" value="Ureide_permease"/>
</dbReference>
<evidence type="ECO:0000313" key="8">
    <source>
        <dbReference type="Proteomes" id="UP000282832"/>
    </source>
</evidence>
<keyword evidence="4 6" id="KW-1133">Transmembrane helix</keyword>
<feature type="transmembrane region" description="Helical" evidence="6">
    <location>
        <begin position="309"/>
        <end position="327"/>
    </location>
</feature>
<dbReference type="GO" id="GO:0016020">
    <property type="term" value="C:membrane"/>
    <property type="evidence" value="ECO:0007669"/>
    <property type="project" value="UniProtKB-SubCell"/>
</dbReference>
<feature type="transmembrane region" description="Helical" evidence="6">
    <location>
        <begin position="82"/>
        <end position="102"/>
    </location>
</feature>
<organism evidence="7 8">
    <name type="scientific">Sandaracinomonas limnophila</name>
    <dbReference type="NCBI Taxonomy" id="1862386"/>
    <lineage>
        <taxon>Bacteria</taxon>
        <taxon>Pseudomonadati</taxon>
        <taxon>Bacteroidota</taxon>
        <taxon>Cytophagia</taxon>
        <taxon>Cytophagales</taxon>
        <taxon>Flectobacillaceae</taxon>
        <taxon>Sandaracinomonas</taxon>
    </lineage>
</organism>
<evidence type="ECO:0000256" key="2">
    <source>
        <dbReference type="ARBA" id="ARBA00006117"/>
    </source>
</evidence>
<accession>A0A437PP73</accession>
<dbReference type="EMBL" id="SACY01000004">
    <property type="protein sequence ID" value="RVU24080.1"/>
    <property type="molecule type" value="Genomic_DNA"/>
</dbReference>
<dbReference type="OrthoDB" id="110585at2"/>
<evidence type="ECO:0000313" key="7">
    <source>
        <dbReference type="EMBL" id="RVU24080.1"/>
    </source>
</evidence>
<dbReference type="Proteomes" id="UP000282832">
    <property type="component" value="Unassembled WGS sequence"/>
</dbReference>
<evidence type="ECO:0000256" key="5">
    <source>
        <dbReference type="ARBA" id="ARBA00023136"/>
    </source>
</evidence>
<evidence type="ECO:0000256" key="3">
    <source>
        <dbReference type="ARBA" id="ARBA00022692"/>
    </source>
</evidence>
<feature type="transmembrane region" description="Helical" evidence="6">
    <location>
        <begin position="109"/>
        <end position="128"/>
    </location>
</feature>
<proteinExistence type="inferred from homology"/>
<dbReference type="GO" id="GO:0015144">
    <property type="term" value="F:carbohydrate transmembrane transporter activity"/>
    <property type="evidence" value="ECO:0007669"/>
    <property type="project" value="InterPro"/>
</dbReference>
<dbReference type="PANTHER" id="PTHR16119">
    <property type="entry name" value="TRANSMEMBRANE PROTEIN 144"/>
    <property type="match status" value="1"/>
</dbReference>
<gene>
    <name evidence="7" type="ORF">EOJ36_09125</name>
</gene>
<comment type="caution">
    <text evidence="7">The sequence shown here is derived from an EMBL/GenBank/DDBJ whole genome shotgun (WGS) entry which is preliminary data.</text>
</comment>
<dbReference type="AlphaFoldDB" id="A0A437PP73"/>
<sequence>MFILETYTSAIFFCVITMICWGSWANTQKFSSNIWRFELYYWDYGIGVFLSSLLLAFTMGSIGSGGRPFVADMLQADTANLYSAIIGGVLFNVANILLVAAIGIAGMAVAFPVGIGLALVIGVITNYLENPTGNINLISVGVLLIVLAIILNALAYKDVLGSTKGSKGLLLSLFAGALMGFFYKYVAASMASNFAEPEMGKLSPYSALFMFSVGLLGSNFVFNSLQMKFPFQGHSLTFSTYFKGSARDHFMGILGGLIWFIGMAFSIIASEKAGPALSYGLGQGATLVAAIWGIFIWKEFKEAPAKTKLKLNLMLILYALGLGLLILSK</sequence>
<feature type="transmembrane region" description="Helical" evidence="6">
    <location>
        <begin position="205"/>
        <end position="222"/>
    </location>
</feature>
<dbReference type="InterPro" id="IPR010651">
    <property type="entry name" value="Sugar_transport"/>
</dbReference>
<keyword evidence="8" id="KW-1185">Reference proteome</keyword>
<protein>
    <submittedName>
        <fullName evidence="7">Multidrug DMT transporter permease</fullName>
    </submittedName>
</protein>
<feature type="transmembrane region" description="Helical" evidence="6">
    <location>
        <begin position="250"/>
        <end position="270"/>
    </location>
</feature>
<evidence type="ECO:0000256" key="4">
    <source>
        <dbReference type="ARBA" id="ARBA00022989"/>
    </source>
</evidence>
<dbReference type="RefSeq" id="WP_127804607.1">
    <property type="nucleotide sequence ID" value="NZ_SACY01000004.1"/>
</dbReference>
<dbReference type="PANTHER" id="PTHR16119:SF17">
    <property type="entry name" value="TRANSMEMBRANE PROTEIN 144"/>
    <property type="match status" value="1"/>
</dbReference>
<comment type="subcellular location">
    <subcellularLocation>
        <location evidence="1">Membrane</location>
        <topology evidence="1">Multi-pass membrane protein</topology>
    </subcellularLocation>
</comment>
<evidence type="ECO:0000256" key="6">
    <source>
        <dbReference type="SAM" id="Phobius"/>
    </source>
</evidence>
<keyword evidence="5 6" id="KW-0472">Membrane</keyword>
<dbReference type="Pfam" id="PF07168">
    <property type="entry name" value="Ureide_permease"/>
    <property type="match status" value="2"/>
</dbReference>
<name>A0A437PP73_9BACT</name>
<feature type="transmembrane region" description="Helical" evidence="6">
    <location>
        <begin position="134"/>
        <end position="156"/>
    </location>
</feature>
<reference evidence="7 8" key="1">
    <citation type="submission" date="2019-01" db="EMBL/GenBank/DDBJ databases">
        <authorList>
            <person name="Chen W.-M."/>
        </authorList>
    </citation>
    <scope>NUCLEOTIDE SEQUENCE [LARGE SCALE GENOMIC DNA]</scope>
    <source>
        <strain evidence="7 8">FSY-15</strain>
    </source>
</reference>